<keyword evidence="3" id="KW-1185">Reference proteome</keyword>
<dbReference type="AlphaFoldDB" id="A0AAV0XBK4"/>
<dbReference type="Proteomes" id="UP001160148">
    <property type="component" value="Unassembled WGS sequence"/>
</dbReference>
<dbReference type="EMBL" id="CARXXK010000004">
    <property type="protein sequence ID" value="CAI6364977.1"/>
    <property type="molecule type" value="Genomic_DNA"/>
</dbReference>
<name>A0AAV0XBK4_9HEMI</name>
<comment type="caution">
    <text evidence="2">The sequence shown here is derived from an EMBL/GenBank/DDBJ whole genome shotgun (WGS) entry which is preliminary data.</text>
</comment>
<proteinExistence type="predicted"/>
<evidence type="ECO:0000256" key="1">
    <source>
        <dbReference type="SAM" id="MobiDB-lite"/>
    </source>
</evidence>
<evidence type="ECO:0000313" key="3">
    <source>
        <dbReference type="Proteomes" id="UP001160148"/>
    </source>
</evidence>
<feature type="region of interest" description="Disordered" evidence="1">
    <location>
        <begin position="33"/>
        <end position="134"/>
    </location>
</feature>
<sequence length="200" mass="20950">MSTPAVTTPAKVATAADIEPATMTVTPANTVPATSTVTAKASVDPTNKRRSPPEKFVGNARHASMPQIDPQPRRLQETAMNSATKSAKEQTALQQRQQHGRSNSATTSTAAERGVHRVFGGSGGGGAGGSSGGGVGAGFKSKLRNSFRTTAKRIRQQQSAIDALAKNSQMLGLHNLQDSPRTMQVQRAFGRVSGMRLTVI</sequence>
<feature type="compositionally biased region" description="Gly residues" evidence="1">
    <location>
        <begin position="120"/>
        <end position="134"/>
    </location>
</feature>
<feature type="compositionally biased region" description="Polar residues" evidence="1">
    <location>
        <begin position="78"/>
        <end position="110"/>
    </location>
</feature>
<gene>
    <name evidence="2" type="ORF">MEUPH1_LOCUS19738</name>
</gene>
<protein>
    <submittedName>
        <fullName evidence="2">Uncharacterized protein</fullName>
    </submittedName>
</protein>
<reference evidence="2 3" key="1">
    <citation type="submission" date="2023-01" db="EMBL/GenBank/DDBJ databases">
        <authorList>
            <person name="Whitehead M."/>
        </authorList>
    </citation>
    <scope>NUCLEOTIDE SEQUENCE [LARGE SCALE GENOMIC DNA]</scope>
</reference>
<evidence type="ECO:0000313" key="2">
    <source>
        <dbReference type="EMBL" id="CAI6364977.1"/>
    </source>
</evidence>
<accession>A0AAV0XBK4</accession>
<organism evidence="2 3">
    <name type="scientific">Macrosiphum euphorbiae</name>
    <name type="common">potato aphid</name>
    <dbReference type="NCBI Taxonomy" id="13131"/>
    <lineage>
        <taxon>Eukaryota</taxon>
        <taxon>Metazoa</taxon>
        <taxon>Ecdysozoa</taxon>
        <taxon>Arthropoda</taxon>
        <taxon>Hexapoda</taxon>
        <taxon>Insecta</taxon>
        <taxon>Pterygota</taxon>
        <taxon>Neoptera</taxon>
        <taxon>Paraneoptera</taxon>
        <taxon>Hemiptera</taxon>
        <taxon>Sternorrhyncha</taxon>
        <taxon>Aphidomorpha</taxon>
        <taxon>Aphidoidea</taxon>
        <taxon>Aphididae</taxon>
        <taxon>Macrosiphini</taxon>
        <taxon>Macrosiphum</taxon>
    </lineage>
</organism>